<dbReference type="InterPro" id="IPR041685">
    <property type="entry name" value="AAA_GajA/Old/RecF-like"/>
</dbReference>
<feature type="domain" description="Endonuclease GajA/Old nuclease/RecF-like AAA" evidence="1">
    <location>
        <begin position="63"/>
        <end position="478"/>
    </location>
</feature>
<dbReference type="SUPFAM" id="SSF52540">
    <property type="entry name" value="P-loop containing nucleoside triphosphate hydrolases"/>
    <property type="match status" value="1"/>
</dbReference>
<accession>A0A223V2V6</accession>
<evidence type="ECO:0000313" key="3">
    <source>
        <dbReference type="Proteomes" id="UP000215244"/>
    </source>
</evidence>
<dbReference type="KEGG" id="marb:CJ263_05535"/>
<keyword evidence="3" id="KW-1185">Reference proteome</keyword>
<dbReference type="Gene3D" id="3.40.50.300">
    <property type="entry name" value="P-loop containing nucleotide triphosphate hydrolases"/>
    <property type="match status" value="1"/>
</dbReference>
<dbReference type="EMBL" id="CP022957">
    <property type="protein sequence ID" value="ASV29721.1"/>
    <property type="molecule type" value="Genomic_DNA"/>
</dbReference>
<dbReference type="Proteomes" id="UP000215244">
    <property type="component" value="Chromosome"/>
</dbReference>
<evidence type="ECO:0000259" key="1">
    <source>
        <dbReference type="Pfam" id="PF13175"/>
    </source>
</evidence>
<dbReference type="AlphaFoldDB" id="A0A223V2V6"/>
<dbReference type="RefSeq" id="WP_094996345.1">
    <property type="nucleotide sequence ID" value="NZ_BMJL01000001.1"/>
</dbReference>
<protein>
    <recommendedName>
        <fullName evidence="1">Endonuclease GajA/Old nuclease/RecF-like AAA domain-containing protein</fullName>
    </recommendedName>
</protein>
<proteinExistence type="predicted"/>
<name>A0A223V2V6_9FLAO</name>
<dbReference type="Pfam" id="PF13175">
    <property type="entry name" value="AAA_15"/>
    <property type="match status" value="1"/>
</dbReference>
<evidence type="ECO:0000313" key="2">
    <source>
        <dbReference type="EMBL" id="ASV29721.1"/>
    </source>
</evidence>
<dbReference type="OrthoDB" id="997844at2"/>
<organism evidence="2 3">
    <name type="scientific">Maribacter cobaltidurans</name>
    <dbReference type="NCBI Taxonomy" id="1178778"/>
    <lineage>
        <taxon>Bacteria</taxon>
        <taxon>Pseudomonadati</taxon>
        <taxon>Bacteroidota</taxon>
        <taxon>Flavobacteriia</taxon>
        <taxon>Flavobacteriales</taxon>
        <taxon>Flavobacteriaceae</taxon>
        <taxon>Maribacter</taxon>
    </lineage>
</organism>
<reference evidence="2 3" key="1">
    <citation type="submission" date="2017-08" db="EMBL/GenBank/DDBJ databases">
        <title>The complete genome sequence of Maribacter sp. B1, isolated from deep-sea sediment.</title>
        <authorList>
            <person name="Wu Y.-H."/>
            <person name="Cheng H."/>
            <person name="Xu X.-W."/>
        </authorList>
    </citation>
    <scope>NUCLEOTIDE SEQUENCE [LARGE SCALE GENOMIC DNA]</scope>
    <source>
        <strain evidence="2 3">B1</strain>
    </source>
</reference>
<dbReference type="InterPro" id="IPR027417">
    <property type="entry name" value="P-loop_NTPase"/>
</dbReference>
<gene>
    <name evidence="2" type="ORF">CJ263_05535</name>
</gene>
<sequence length="615" mass="72107">MRIAAIFIPQNGLPYIFGKDHHEITLNLGGQFIYEVVETTQGYKILNKKENSEYIEGFWSKNINNISAIVGANGSGKSTILQILKEGGFPVVGEEDGQSQICWPKDAGIFIYYTPYLSETREESEQSFTQNISKLSYFKRDIPNEPLDFNSFWELHNSEQLKRIITFVRSDTFSDELRNLKIPSFDRVRIQVQKISKDDWQTSRNFRPFFDSFKEIKNAQRTREEIELANELGIRTKEDYDENKEYTSLINKLRLKLEILDGVICKVHSIFENSGNKYLEEGFIENEIHTSDPEFAKIDTLKEAFYWFIENAFIKKSSLRFHLPIKQIKKLTELLLKVAEEDDDIENWTILTVNFENCFEIIESYKDFLLSFKEKFSYDKKAMLIFEPDIRLSTGEMAMYELFSVLLDLQYRLENKIDDRIWMKDESEDIQNYYILLDEADLGFHPSWKRMFVKSLVGMIPKIFPDKNLQIILTTHSPLSLSDIPSNNMVLLSKDLTSGNTKVASNDDSRFNSFGANINDLLANSFFLEDYLIGDFAKDKIEEVVDWIKKNKENEQYNKEEYEKMQKTISMIEEPVLRNKLVEMLSEIEINEDFINEMIAKETAYLRSILRRDND</sequence>